<protein>
    <submittedName>
        <fullName evidence="1">Uncharacterized protein</fullName>
    </submittedName>
</protein>
<gene>
    <name evidence="1" type="ORF">Ari01nite_15840</name>
</gene>
<organism evidence="1 2">
    <name type="scientific">Paractinoplanes rishiriensis</name>
    <dbReference type="NCBI Taxonomy" id="1050105"/>
    <lineage>
        <taxon>Bacteria</taxon>
        <taxon>Bacillati</taxon>
        <taxon>Actinomycetota</taxon>
        <taxon>Actinomycetes</taxon>
        <taxon>Micromonosporales</taxon>
        <taxon>Micromonosporaceae</taxon>
        <taxon>Paractinoplanes</taxon>
    </lineage>
</organism>
<evidence type="ECO:0000313" key="2">
    <source>
        <dbReference type="Proteomes" id="UP000636960"/>
    </source>
</evidence>
<name>A0A919MTC5_9ACTN</name>
<dbReference type="EMBL" id="BOMV01000010">
    <property type="protein sequence ID" value="GIE94119.1"/>
    <property type="molecule type" value="Genomic_DNA"/>
</dbReference>
<keyword evidence="2" id="KW-1185">Reference proteome</keyword>
<proteinExistence type="predicted"/>
<reference evidence="1" key="1">
    <citation type="submission" date="2021-01" db="EMBL/GenBank/DDBJ databases">
        <title>Whole genome shotgun sequence of Actinoplanes rishiriensis NBRC 108556.</title>
        <authorList>
            <person name="Komaki H."/>
            <person name="Tamura T."/>
        </authorList>
    </citation>
    <scope>NUCLEOTIDE SEQUENCE</scope>
    <source>
        <strain evidence="1">NBRC 108556</strain>
    </source>
</reference>
<evidence type="ECO:0000313" key="1">
    <source>
        <dbReference type="EMBL" id="GIE94119.1"/>
    </source>
</evidence>
<dbReference type="AlphaFoldDB" id="A0A919MTC5"/>
<dbReference type="Proteomes" id="UP000636960">
    <property type="component" value="Unassembled WGS sequence"/>
</dbReference>
<sequence>MLADGAVVQFVDPARPDRRYLLDKSVTWHGPEHQWGAGHVITDRLGDVRFVLPSTVDSRPAPTADPLANDQDWHLVYWLRLEHPEAA</sequence>
<comment type="caution">
    <text evidence="1">The sequence shown here is derived from an EMBL/GenBank/DDBJ whole genome shotgun (WGS) entry which is preliminary data.</text>
</comment>
<accession>A0A919MTC5</accession>